<organism evidence="5 6">
    <name type="scientific">Methylobrevis pamukkalensis</name>
    <dbReference type="NCBI Taxonomy" id="1439726"/>
    <lineage>
        <taxon>Bacteria</taxon>
        <taxon>Pseudomonadati</taxon>
        <taxon>Pseudomonadota</taxon>
        <taxon>Alphaproteobacteria</taxon>
        <taxon>Hyphomicrobiales</taxon>
        <taxon>Pleomorphomonadaceae</taxon>
        <taxon>Methylobrevis</taxon>
    </lineage>
</organism>
<dbReference type="CDD" id="cd06413">
    <property type="entry name" value="GH25_muramidase_1"/>
    <property type="match status" value="1"/>
</dbReference>
<dbReference type="AlphaFoldDB" id="A0A1E3GYN3"/>
<dbReference type="GO" id="GO:0009253">
    <property type="term" value="P:peptidoglycan catabolic process"/>
    <property type="evidence" value="ECO:0007669"/>
    <property type="project" value="InterPro"/>
</dbReference>
<proteinExistence type="inferred from homology"/>
<evidence type="ECO:0000313" key="6">
    <source>
        <dbReference type="Proteomes" id="UP000094622"/>
    </source>
</evidence>
<evidence type="ECO:0000256" key="2">
    <source>
        <dbReference type="ARBA" id="ARBA00022801"/>
    </source>
</evidence>
<dbReference type="Pfam" id="PF01183">
    <property type="entry name" value="Glyco_hydro_25"/>
    <property type="match status" value="1"/>
</dbReference>
<dbReference type="GO" id="GO:0016052">
    <property type="term" value="P:carbohydrate catabolic process"/>
    <property type="evidence" value="ECO:0007669"/>
    <property type="project" value="TreeGrafter"/>
</dbReference>
<dbReference type="PANTHER" id="PTHR34135:SF2">
    <property type="entry name" value="LYSOZYME"/>
    <property type="match status" value="1"/>
</dbReference>
<feature type="compositionally biased region" description="Basic and acidic residues" evidence="4">
    <location>
        <begin position="13"/>
        <end position="25"/>
    </location>
</feature>
<dbReference type="InterPro" id="IPR002053">
    <property type="entry name" value="Glyco_hydro_25"/>
</dbReference>
<comment type="similarity">
    <text evidence="1">Belongs to the glycosyl hydrolase 25 family.</text>
</comment>
<accession>A0A1E3GYN3</accession>
<dbReference type="Gene3D" id="3.20.20.80">
    <property type="entry name" value="Glycosidases"/>
    <property type="match status" value="1"/>
</dbReference>
<sequence length="289" mass="32770">MVSDRLSDGSVTARDKNTAVRRRPDPASVRGGASSFRRIASRLATVVAAGLMVSACALFDFEEPGPEDYPVQGIDVSKYQGDIEWHQVKAADIEFAFIKATEGGDHSDTRFEDNWYGAKAAGVRRGAYHFYYFCRTPEEQAAWFIQNVPYDPTALPPVLDMEWYHDSKTCKRIPTRAEIHQEMRTFLTIVERYYGKRPIIYVTVDFHRDRLVGAFNDYPIWVRSVAGHPTIRYGDRDWTMWQYTATGRVPGIRGNVDRNTFDGSKKDFARFLAASQIDVPTSSIVSSAE</sequence>
<name>A0A1E3GYN3_9HYPH</name>
<evidence type="ECO:0000313" key="5">
    <source>
        <dbReference type="EMBL" id="ODN69035.1"/>
    </source>
</evidence>
<dbReference type="EMBL" id="MCRJ01000114">
    <property type="protein sequence ID" value="ODN69035.1"/>
    <property type="molecule type" value="Genomic_DNA"/>
</dbReference>
<keyword evidence="3 5" id="KW-0326">Glycosidase</keyword>
<dbReference type="PROSITE" id="PS51904">
    <property type="entry name" value="GLYCOSYL_HYDROL_F25_2"/>
    <property type="match status" value="1"/>
</dbReference>
<dbReference type="SMART" id="SM00641">
    <property type="entry name" value="Glyco_25"/>
    <property type="match status" value="1"/>
</dbReference>
<keyword evidence="2 5" id="KW-0378">Hydrolase</keyword>
<dbReference type="InterPro" id="IPR018077">
    <property type="entry name" value="Glyco_hydro_fam25_subgr"/>
</dbReference>
<dbReference type="GO" id="GO:0016998">
    <property type="term" value="P:cell wall macromolecule catabolic process"/>
    <property type="evidence" value="ECO:0007669"/>
    <property type="project" value="InterPro"/>
</dbReference>
<evidence type="ECO:0000256" key="1">
    <source>
        <dbReference type="ARBA" id="ARBA00010646"/>
    </source>
</evidence>
<dbReference type="GO" id="GO:0003796">
    <property type="term" value="F:lysozyme activity"/>
    <property type="evidence" value="ECO:0007669"/>
    <property type="project" value="UniProtKB-EC"/>
</dbReference>
<keyword evidence="6" id="KW-1185">Reference proteome</keyword>
<dbReference type="Proteomes" id="UP000094622">
    <property type="component" value="Unassembled WGS sequence"/>
</dbReference>
<comment type="caution">
    <text evidence="5">The sequence shown here is derived from an EMBL/GenBank/DDBJ whole genome shotgun (WGS) entry which is preliminary data.</text>
</comment>
<reference evidence="5 6" key="1">
    <citation type="submission" date="2016-07" db="EMBL/GenBank/DDBJ databases">
        <title>Draft Genome Sequence of Methylobrevis pamukkalensis PK2.</title>
        <authorList>
            <person name="Vasilenko O.V."/>
            <person name="Doronina N.V."/>
            <person name="Shmareva M.N."/>
            <person name="Tarlachkov S.V."/>
            <person name="Mustakhimov I."/>
            <person name="Trotsenko Y.A."/>
        </authorList>
    </citation>
    <scope>NUCLEOTIDE SEQUENCE [LARGE SCALE GENOMIC DNA]</scope>
    <source>
        <strain evidence="5 6">PK2</strain>
    </source>
</reference>
<dbReference type="SUPFAM" id="SSF51445">
    <property type="entry name" value="(Trans)glycosidases"/>
    <property type="match status" value="1"/>
</dbReference>
<dbReference type="PANTHER" id="PTHR34135">
    <property type="entry name" value="LYSOZYME"/>
    <property type="match status" value="1"/>
</dbReference>
<gene>
    <name evidence="5" type="primary">acm</name>
    <name evidence="5" type="ORF">A6302_03660</name>
</gene>
<protein>
    <submittedName>
        <fullName evidence="5">Lysozyme M1</fullName>
        <ecNumber evidence="5">3.2.1.17</ecNumber>
    </submittedName>
</protein>
<evidence type="ECO:0000256" key="3">
    <source>
        <dbReference type="ARBA" id="ARBA00023295"/>
    </source>
</evidence>
<dbReference type="PATRIC" id="fig|1439726.3.peg.3857"/>
<dbReference type="EC" id="3.2.1.17" evidence="5"/>
<dbReference type="InterPro" id="IPR017853">
    <property type="entry name" value="GH"/>
</dbReference>
<feature type="region of interest" description="Disordered" evidence="4">
    <location>
        <begin position="1"/>
        <end position="32"/>
    </location>
</feature>
<evidence type="ECO:0000256" key="4">
    <source>
        <dbReference type="SAM" id="MobiDB-lite"/>
    </source>
</evidence>